<accession>A0A069PP31</accession>
<dbReference type="PANTHER" id="PTHR31527">
    <property type="entry name" value="RE64534P"/>
    <property type="match status" value="1"/>
</dbReference>
<dbReference type="STRING" id="60547.GCA_000751215_05769"/>
<dbReference type="EMBL" id="JFHC01000067">
    <property type="protein sequence ID" value="KDR39061.1"/>
    <property type="molecule type" value="Genomic_DNA"/>
</dbReference>
<sequence length="211" mass="22601">MLLLKEPPSRAALPPQTIAVPAGESRAIEVKAGQILRIEAKEPGAVASMFGFSRVNADVYMSVHHTRVFSNSYVLQAGMRIVSNRRRAMMVLGKDSSGKHDLLLPASTNAYLAEQGYVGQTGCVESVGAVIDTLGLRPPKMPDPINLFMHVALHRDGRIEPLPNTTRTGDFVACRVVTDMVFIVSACCAGIAGNDTPGALELSTAEELDEL</sequence>
<dbReference type="Proteomes" id="UP000027466">
    <property type="component" value="Unassembled WGS sequence"/>
</dbReference>
<reference evidence="2 3" key="1">
    <citation type="submission" date="2014-03" db="EMBL/GenBank/DDBJ databases">
        <title>Draft Genome Sequences of Four Burkholderia Strains.</title>
        <authorList>
            <person name="Liu X.Y."/>
            <person name="Li C.X."/>
            <person name="Xu J.H."/>
        </authorList>
    </citation>
    <scope>NUCLEOTIDE SEQUENCE [LARGE SCALE GENOMIC DNA]</scope>
    <source>
        <strain evidence="2 3">DSM 50014</strain>
    </source>
</reference>
<dbReference type="AlphaFoldDB" id="A0A069PP31"/>
<evidence type="ECO:0000313" key="3">
    <source>
        <dbReference type="Proteomes" id="UP000027466"/>
    </source>
</evidence>
<comment type="caution">
    <text evidence="2">The sequence shown here is derived from an EMBL/GenBank/DDBJ whole genome shotgun (WGS) entry which is preliminary data.</text>
</comment>
<dbReference type="InterPro" id="IPR018959">
    <property type="entry name" value="DUF1989"/>
</dbReference>
<proteinExistence type="predicted"/>
<protein>
    <recommendedName>
        <fullName evidence="1">DUF1989 domain-containing protein</fullName>
    </recommendedName>
</protein>
<gene>
    <name evidence="2" type="ORF">BG61_34895</name>
</gene>
<evidence type="ECO:0000259" key="1">
    <source>
        <dbReference type="Pfam" id="PF09347"/>
    </source>
</evidence>
<keyword evidence="3" id="KW-1185">Reference proteome</keyword>
<feature type="domain" description="DUF1989" evidence="1">
    <location>
        <begin position="20"/>
        <end position="181"/>
    </location>
</feature>
<dbReference type="Pfam" id="PF09347">
    <property type="entry name" value="DUF1989"/>
    <property type="match status" value="1"/>
</dbReference>
<dbReference type="RefSeq" id="WP_035938336.1">
    <property type="nucleotide sequence ID" value="NZ_CADFFX010000043.1"/>
</dbReference>
<dbReference type="PANTHER" id="PTHR31527:SF0">
    <property type="entry name" value="RE64534P"/>
    <property type="match status" value="1"/>
</dbReference>
<evidence type="ECO:0000313" key="2">
    <source>
        <dbReference type="EMBL" id="KDR39061.1"/>
    </source>
</evidence>
<name>A0A069PP31_9BURK</name>
<organism evidence="2 3">
    <name type="scientific">Caballeronia glathei</name>
    <dbReference type="NCBI Taxonomy" id="60547"/>
    <lineage>
        <taxon>Bacteria</taxon>
        <taxon>Pseudomonadati</taxon>
        <taxon>Pseudomonadota</taxon>
        <taxon>Betaproteobacteria</taxon>
        <taxon>Burkholderiales</taxon>
        <taxon>Burkholderiaceae</taxon>
        <taxon>Caballeronia</taxon>
    </lineage>
</organism>